<dbReference type="InterPro" id="IPR018957">
    <property type="entry name" value="Znf_C3HC4_RING-type"/>
</dbReference>
<evidence type="ECO:0000256" key="6">
    <source>
        <dbReference type="ARBA" id="ARBA00022843"/>
    </source>
</evidence>
<keyword evidence="5" id="KW-0862">Zinc</keyword>
<dbReference type="Pfam" id="PF00097">
    <property type="entry name" value="zf-C3HC4"/>
    <property type="match status" value="1"/>
</dbReference>
<evidence type="ECO:0000256" key="9">
    <source>
        <dbReference type="SAM" id="Coils"/>
    </source>
</evidence>
<proteinExistence type="inferred from homology"/>
<feature type="compositionally biased region" description="Basic and acidic residues" evidence="10">
    <location>
        <begin position="284"/>
        <end position="302"/>
    </location>
</feature>
<evidence type="ECO:0000313" key="13">
    <source>
        <dbReference type="EMBL" id="KJZ74050.1"/>
    </source>
</evidence>
<dbReference type="PROSITE" id="PS50089">
    <property type="entry name" value="ZF_RING_2"/>
    <property type="match status" value="1"/>
</dbReference>
<dbReference type="InterPro" id="IPR001841">
    <property type="entry name" value="Znf_RING"/>
</dbReference>
<evidence type="ECO:0000256" key="8">
    <source>
        <dbReference type="PROSITE-ProRule" id="PRU00192"/>
    </source>
</evidence>
<dbReference type="GO" id="GO:0004842">
    <property type="term" value="F:ubiquitin-protein transferase activity"/>
    <property type="evidence" value="ECO:0007669"/>
    <property type="project" value="TreeGrafter"/>
</dbReference>
<dbReference type="InterPro" id="IPR001452">
    <property type="entry name" value="SH3_domain"/>
</dbReference>
<dbReference type="PANTHER" id="PTHR16079">
    <property type="entry name" value="UBIQUITIN LIGASE PROTEIN CHFR"/>
    <property type="match status" value="1"/>
</dbReference>
<dbReference type="Gene3D" id="2.30.30.40">
    <property type="entry name" value="SH3 Domains"/>
    <property type="match status" value="1"/>
</dbReference>
<evidence type="ECO:0000259" key="12">
    <source>
        <dbReference type="PROSITE" id="PS50089"/>
    </source>
</evidence>
<dbReference type="InterPro" id="IPR036028">
    <property type="entry name" value="SH3-like_dom_sf"/>
</dbReference>
<feature type="region of interest" description="Disordered" evidence="10">
    <location>
        <begin position="603"/>
        <end position="629"/>
    </location>
</feature>
<dbReference type="InterPro" id="IPR017907">
    <property type="entry name" value="Znf_RING_CS"/>
</dbReference>
<dbReference type="SMART" id="SM00184">
    <property type="entry name" value="RING"/>
    <property type="match status" value="1"/>
</dbReference>
<dbReference type="GO" id="GO:0006511">
    <property type="term" value="P:ubiquitin-dependent protein catabolic process"/>
    <property type="evidence" value="ECO:0007669"/>
    <property type="project" value="TreeGrafter"/>
</dbReference>
<evidence type="ECO:0008006" key="15">
    <source>
        <dbReference type="Google" id="ProtNLM"/>
    </source>
</evidence>
<evidence type="ECO:0000256" key="5">
    <source>
        <dbReference type="ARBA" id="ARBA00022833"/>
    </source>
</evidence>
<accession>A0A0F7ZNN3</accession>
<evidence type="ECO:0000313" key="14">
    <source>
        <dbReference type="Proteomes" id="UP000054481"/>
    </source>
</evidence>
<evidence type="ECO:0000256" key="1">
    <source>
        <dbReference type="ARBA" id="ARBA00008649"/>
    </source>
</evidence>
<reference evidence="13 14" key="1">
    <citation type="journal article" date="2014" name="Genome Biol. Evol.">
        <title>Comparative genomics and transcriptomics analyses reveal divergent lifestyle features of nematode endoparasitic fungus Hirsutella minnesotensis.</title>
        <authorList>
            <person name="Lai Y."/>
            <person name="Liu K."/>
            <person name="Zhang X."/>
            <person name="Zhang X."/>
            <person name="Li K."/>
            <person name="Wang N."/>
            <person name="Shu C."/>
            <person name="Wu Y."/>
            <person name="Wang C."/>
            <person name="Bushley K.E."/>
            <person name="Xiang M."/>
            <person name="Liu X."/>
        </authorList>
    </citation>
    <scope>NUCLEOTIDE SEQUENCE [LARGE SCALE GENOMIC DNA]</scope>
    <source>
        <strain evidence="13 14">3608</strain>
    </source>
</reference>
<evidence type="ECO:0000256" key="4">
    <source>
        <dbReference type="ARBA" id="ARBA00022771"/>
    </source>
</evidence>
<evidence type="ECO:0000259" key="11">
    <source>
        <dbReference type="PROSITE" id="PS50002"/>
    </source>
</evidence>
<keyword evidence="4 7" id="KW-0863">Zinc-finger</keyword>
<feature type="coiled-coil region" evidence="9">
    <location>
        <begin position="237"/>
        <end position="264"/>
    </location>
</feature>
<dbReference type="Gene3D" id="3.30.40.10">
    <property type="entry name" value="Zinc/RING finger domain, C3HC4 (zinc finger)"/>
    <property type="match status" value="1"/>
</dbReference>
<dbReference type="InterPro" id="IPR013083">
    <property type="entry name" value="Znf_RING/FYVE/PHD"/>
</dbReference>
<dbReference type="GO" id="GO:0005634">
    <property type="term" value="C:nucleus"/>
    <property type="evidence" value="ECO:0007669"/>
    <property type="project" value="TreeGrafter"/>
</dbReference>
<keyword evidence="9" id="KW-0175">Coiled coil</keyword>
<feature type="region of interest" description="Disordered" evidence="10">
    <location>
        <begin position="684"/>
        <end position="712"/>
    </location>
</feature>
<dbReference type="PANTHER" id="PTHR16079:SF4">
    <property type="entry name" value="E3 UBIQUITIN-PROTEIN LIGASE CHFR"/>
    <property type="match status" value="1"/>
</dbReference>
<evidence type="ECO:0000256" key="3">
    <source>
        <dbReference type="ARBA" id="ARBA00022723"/>
    </source>
</evidence>
<sequence>MDPRKPSLDLEKELTCSICTELLYQPLTLLDCLHTFCGACLKEWFGFQASSAEKSPSPPIGTSIFTCPSCRSTVRDTRHNATVVTLLDMFVAAQPGKARTAAEREEMARKYQPGEQVLPKIDARELTADERRADEEDRRLLNEVRERSLQEATAGPLHPPRSRRRTGSRSADDRARHRRNQSSDGHSRTDRDGRRRSPTEDSGRHSADVVTDERRQREWSDSWPRQVEHQSSLRSLIESTQLDQRDIEKEIEELARQIQEEGLLDGLDLDNIDLERDNELSRRVTEAYRRRQRERSRQESARRANSGARLLDTADSGSRRRASSNGRADSRTRTGSRPASGHGQPEDRSRPPPSNSSALDVRDPARRARRRTSSGGRRATTPVFSASEPRPAARSQTDLSSRPQQSSDPSTPRQIFDERRSSSTPTVTATSVPPSEAAATGTSNASFADRAPQWNPASGEPPANPVEAPDQQRETPVNQRESHSTQDMTPAPLTRAARPSELAIVHSAVGNPLSSPKPPGHQRTRSHLYPEPSIACARCNKPHMEYDWHYNCAICLGGQWNICLDCYRAGKGCLYWFGFGHGAWNKWEKARQSDESLARPHQLTASRYLPPPSTPGGADGRKTLTTNDPRTRLETGTFCARCFAWTNHCFWRCDVCNEGDWGYCNNCVNQGKSCSHMLLPLTHEPPQPSQSASGRPRSPISPDRPATAAIFSGPQASSMGPFKPLTFKTRCDVCQDPISPSQVRYHCFNCTSVLVPDAPPGDYDICASCYCNLVDRGQISIENGHSGWRRCLNGHRMVVIGFVEGKVGQWRYVESDLVGGRVLRSEAFDGPEHQDQGLQIWSWRQGKDTLRRLVTADVSATAPTMTTSTSYTQAFPPDGGAGKRAYARWSWYPNAKADDELLFPKGAEVREVEDVNGDWFFGTYMGSKGLFPAPYVRLAEQSQ</sequence>
<keyword evidence="3" id="KW-0479">Metal-binding</keyword>
<dbReference type="AlphaFoldDB" id="A0A0F7ZNN3"/>
<dbReference type="Proteomes" id="UP000054481">
    <property type="component" value="Unassembled WGS sequence"/>
</dbReference>
<dbReference type="GO" id="GO:0016567">
    <property type="term" value="P:protein ubiquitination"/>
    <property type="evidence" value="ECO:0007669"/>
    <property type="project" value="TreeGrafter"/>
</dbReference>
<protein>
    <recommendedName>
        <fullName evidence="15">RING-type domain-containing protein</fullName>
    </recommendedName>
</protein>
<organism evidence="13 14">
    <name type="scientific">Hirsutella minnesotensis 3608</name>
    <dbReference type="NCBI Taxonomy" id="1043627"/>
    <lineage>
        <taxon>Eukaryota</taxon>
        <taxon>Fungi</taxon>
        <taxon>Dikarya</taxon>
        <taxon>Ascomycota</taxon>
        <taxon>Pezizomycotina</taxon>
        <taxon>Sordariomycetes</taxon>
        <taxon>Hypocreomycetidae</taxon>
        <taxon>Hypocreales</taxon>
        <taxon>Ophiocordycipitaceae</taxon>
        <taxon>Hirsutella</taxon>
    </lineage>
</organism>
<dbReference type="InterPro" id="IPR052256">
    <property type="entry name" value="E3_ubiquitin-ligase_CHFR"/>
</dbReference>
<keyword evidence="14" id="KW-1185">Reference proteome</keyword>
<evidence type="ECO:0000256" key="2">
    <source>
        <dbReference type="ARBA" id="ARBA00022443"/>
    </source>
</evidence>
<dbReference type="PROSITE" id="PS50002">
    <property type="entry name" value="SH3"/>
    <property type="match status" value="1"/>
</dbReference>
<dbReference type="EMBL" id="KQ030529">
    <property type="protein sequence ID" value="KJZ74050.1"/>
    <property type="molecule type" value="Genomic_DNA"/>
</dbReference>
<name>A0A0F7ZNN3_9HYPO</name>
<feature type="domain" description="RING-type" evidence="12">
    <location>
        <begin position="16"/>
        <end position="71"/>
    </location>
</feature>
<feature type="compositionally biased region" description="Low complexity" evidence="10">
    <location>
        <begin position="422"/>
        <end position="435"/>
    </location>
</feature>
<feature type="compositionally biased region" description="Basic and acidic residues" evidence="10">
    <location>
        <begin position="185"/>
        <end position="220"/>
    </location>
</feature>
<keyword evidence="6" id="KW-0832">Ubl conjugation</keyword>
<feature type="region of interest" description="Disordered" evidence="10">
    <location>
        <begin position="284"/>
        <end position="492"/>
    </location>
</feature>
<feature type="region of interest" description="Disordered" evidence="10">
    <location>
        <begin position="96"/>
        <end position="233"/>
    </location>
</feature>
<keyword evidence="2 8" id="KW-0728">SH3 domain</keyword>
<feature type="compositionally biased region" description="Basic and acidic residues" evidence="10">
    <location>
        <begin position="121"/>
        <end position="149"/>
    </location>
</feature>
<feature type="compositionally biased region" description="Polar residues" evidence="10">
    <location>
        <begin position="394"/>
        <end position="413"/>
    </location>
</feature>
<dbReference type="PROSITE" id="PS00518">
    <property type="entry name" value="ZF_RING_1"/>
    <property type="match status" value="1"/>
</dbReference>
<dbReference type="GO" id="GO:0008270">
    <property type="term" value="F:zinc ion binding"/>
    <property type="evidence" value="ECO:0007669"/>
    <property type="project" value="UniProtKB-KW"/>
</dbReference>
<comment type="similarity">
    <text evidence="1">Belongs to the SH3RF family.</text>
</comment>
<gene>
    <name evidence="13" type="ORF">HIM_06499</name>
</gene>
<evidence type="ECO:0000256" key="7">
    <source>
        <dbReference type="PROSITE-ProRule" id="PRU00175"/>
    </source>
</evidence>
<dbReference type="Gene3D" id="3.30.60.90">
    <property type="match status" value="1"/>
</dbReference>
<feature type="compositionally biased region" description="Basic and acidic residues" evidence="10">
    <location>
        <begin position="100"/>
        <end position="109"/>
    </location>
</feature>
<dbReference type="InterPro" id="IPR043145">
    <property type="entry name" value="Znf_ZZ_sf"/>
</dbReference>
<dbReference type="SMART" id="SM00326">
    <property type="entry name" value="SH3"/>
    <property type="match status" value="1"/>
</dbReference>
<evidence type="ECO:0000256" key="10">
    <source>
        <dbReference type="SAM" id="MobiDB-lite"/>
    </source>
</evidence>
<feature type="domain" description="SH3" evidence="11">
    <location>
        <begin position="880"/>
        <end position="941"/>
    </location>
</feature>
<dbReference type="SUPFAM" id="SSF57850">
    <property type="entry name" value="RING/U-box"/>
    <property type="match status" value="2"/>
</dbReference>
<dbReference type="OrthoDB" id="1305878at2759"/>
<dbReference type="SUPFAM" id="SSF50044">
    <property type="entry name" value="SH3-domain"/>
    <property type="match status" value="1"/>
</dbReference>